<dbReference type="Proteomes" id="UP000711488">
    <property type="component" value="Unassembled WGS sequence"/>
</dbReference>
<dbReference type="AlphaFoldDB" id="A0A6A0H8A0"/>
<dbReference type="GO" id="GO:0061709">
    <property type="term" value="P:reticulophagy"/>
    <property type="evidence" value="ECO:0007669"/>
    <property type="project" value="TreeGrafter"/>
</dbReference>
<dbReference type="EMBL" id="JQDR03004520">
    <property type="protein sequence ID" value="KAA0201980.1"/>
    <property type="molecule type" value="Genomic_DNA"/>
</dbReference>
<reference evidence="3" key="3">
    <citation type="submission" date="2019-06" db="EMBL/GenBank/DDBJ databases">
        <authorList>
            <person name="Poynton C."/>
            <person name="Hasenbein S."/>
            <person name="Benoit J.B."/>
            <person name="Sepulveda M.S."/>
            <person name="Poelchau M.F."/>
            <person name="Murali S.C."/>
            <person name="Chen S."/>
            <person name="Glastad K.M."/>
            <person name="Werren J.H."/>
            <person name="Vineis J.H."/>
            <person name="Bowen J.L."/>
            <person name="Friedrich M."/>
            <person name="Jones J."/>
            <person name="Robertson H.M."/>
            <person name="Feyereisen R."/>
            <person name="Mechler-Hickson A."/>
            <person name="Mathers N."/>
            <person name="Lee C.E."/>
            <person name="Colbourne J.K."/>
            <person name="Biales A."/>
            <person name="Johnston J.S."/>
            <person name="Wellborn G.A."/>
            <person name="Rosendale A.J."/>
            <person name="Cridge A.G."/>
            <person name="Munoz-Torres M.C."/>
            <person name="Bain P.A."/>
            <person name="Manny A.R."/>
            <person name="Major K.M."/>
            <person name="Lambert F.N."/>
            <person name="Vulpe C.D."/>
            <person name="Tuck P."/>
            <person name="Blalock B.J."/>
            <person name="Lin Y.-Y."/>
            <person name="Smith M.E."/>
            <person name="Ochoa-Acuna H."/>
            <person name="Chen M.-J.M."/>
            <person name="Childers C.P."/>
            <person name="Qu J."/>
            <person name="Dugan S."/>
            <person name="Lee S.L."/>
            <person name="Chao H."/>
            <person name="Dinh H."/>
            <person name="Han Y."/>
            <person name="Doddapaneni H."/>
            <person name="Worley K.C."/>
            <person name="Muzny D.M."/>
            <person name="Gibbs R.A."/>
            <person name="Richards S."/>
        </authorList>
    </citation>
    <scope>NUCLEOTIDE SEQUENCE</scope>
    <source>
        <strain evidence="3">HAZT.00-mixed</strain>
        <tissue evidence="3">Whole organism</tissue>
    </source>
</reference>
<feature type="non-terminal residue" evidence="3">
    <location>
        <position position="285"/>
    </location>
</feature>
<comment type="caution">
    <text evidence="3">The sequence shown here is derived from an EMBL/GenBank/DDBJ whole genome shotgun (WGS) entry which is preliminary data.</text>
</comment>
<proteinExistence type="predicted"/>
<dbReference type="GO" id="GO:0005657">
    <property type="term" value="C:replication fork"/>
    <property type="evidence" value="ECO:0007669"/>
    <property type="project" value="TreeGrafter"/>
</dbReference>
<accession>A0A6A0H8A0</accession>
<feature type="transmembrane region" description="Helical" evidence="2">
    <location>
        <begin position="12"/>
        <end position="38"/>
    </location>
</feature>
<dbReference type="GO" id="GO:0005789">
    <property type="term" value="C:endoplasmic reticulum membrane"/>
    <property type="evidence" value="ECO:0007669"/>
    <property type="project" value="TreeGrafter"/>
</dbReference>
<dbReference type="GO" id="GO:0005634">
    <property type="term" value="C:nucleus"/>
    <property type="evidence" value="ECO:0007669"/>
    <property type="project" value="TreeGrafter"/>
</dbReference>
<dbReference type="Gene3D" id="3.20.80.10">
    <property type="entry name" value="Regulatory factor, effector binding domain"/>
    <property type="match status" value="1"/>
</dbReference>
<dbReference type="GO" id="GO:0000421">
    <property type="term" value="C:autophagosome membrane"/>
    <property type="evidence" value="ECO:0007669"/>
    <property type="project" value="TreeGrafter"/>
</dbReference>
<reference evidence="3" key="2">
    <citation type="journal article" date="2018" name="Environ. Sci. Technol.">
        <title>The Toxicogenome of Hyalella azteca: A Model for Sediment Ecotoxicology and Evolutionary Toxicology.</title>
        <authorList>
            <person name="Poynton H.C."/>
            <person name="Hasenbein S."/>
            <person name="Benoit J.B."/>
            <person name="Sepulveda M.S."/>
            <person name="Poelchau M.F."/>
            <person name="Hughes D.S.T."/>
            <person name="Murali S.C."/>
            <person name="Chen S."/>
            <person name="Glastad K.M."/>
            <person name="Goodisman M.A.D."/>
            <person name="Werren J.H."/>
            <person name="Vineis J.H."/>
            <person name="Bowen J.L."/>
            <person name="Friedrich M."/>
            <person name="Jones J."/>
            <person name="Robertson H.M."/>
            <person name="Feyereisen R."/>
            <person name="Mechler-Hickson A."/>
            <person name="Mathers N."/>
            <person name="Lee C.E."/>
            <person name="Colbourne J.K."/>
            <person name="Biales A."/>
            <person name="Johnston J.S."/>
            <person name="Wellborn G.A."/>
            <person name="Rosendale A.J."/>
            <person name="Cridge A.G."/>
            <person name="Munoz-Torres M.C."/>
            <person name="Bain P.A."/>
            <person name="Manny A.R."/>
            <person name="Major K.M."/>
            <person name="Lambert F.N."/>
            <person name="Vulpe C.D."/>
            <person name="Tuck P."/>
            <person name="Blalock B.J."/>
            <person name="Lin Y.Y."/>
            <person name="Smith M.E."/>
            <person name="Ochoa-Acuna H."/>
            <person name="Chen M.M."/>
            <person name="Childers C.P."/>
            <person name="Qu J."/>
            <person name="Dugan S."/>
            <person name="Lee S.L."/>
            <person name="Chao H."/>
            <person name="Dinh H."/>
            <person name="Han Y."/>
            <person name="Doddapaneni H."/>
            <person name="Worley K.C."/>
            <person name="Muzny D.M."/>
            <person name="Gibbs R.A."/>
            <person name="Richards S."/>
        </authorList>
    </citation>
    <scope>NUCLEOTIDE SEQUENCE</scope>
    <source>
        <strain evidence="3">HAZT.00-mixed</strain>
        <tissue evidence="3">Whole organism</tissue>
    </source>
</reference>
<organism evidence="3">
    <name type="scientific">Hyalella azteca</name>
    <name type="common">Amphipod</name>
    <dbReference type="NCBI Taxonomy" id="294128"/>
    <lineage>
        <taxon>Eukaryota</taxon>
        <taxon>Metazoa</taxon>
        <taxon>Ecdysozoa</taxon>
        <taxon>Arthropoda</taxon>
        <taxon>Crustacea</taxon>
        <taxon>Multicrustacea</taxon>
        <taxon>Malacostraca</taxon>
        <taxon>Eumalacostraca</taxon>
        <taxon>Peracarida</taxon>
        <taxon>Amphipoda</taxon>
        <taxon>Senticaudata</taxon>
        <taxon>Talitrida</taxon>
        <taxon>Talitroidea</taxon>
        <taxon>Hyalellidae</taxon>
        <taxon>Hyalella</taxon>
    </lineage>
</organism>
<keyword evidence="2" id="KW-1133">Transmembrane helix</keyword>
<keyword evidence="2" id="KW-0812">Transmembrane</keyword>
<sequence>MLDFSTWSPEAVAGVTLMALLLVVIIVVAFMCVQAGLFHVINIQTKKPEFGELVVMYKLGRGPYSGSGTLFTEAHSLLPQYNTIGVYYDDPEKKSSDNLRYIVGLVVAQDGASADAEHVTLLESNGYKRVVLPAVQHAVVTDFPYCSTLSCIFAVFRVYPALREYVERRELCAHPYLELYDSSSQRILFMGPLELQDAFYVPDLGEDPASPDEDEGGSDEGDGEEEESEDGEEEEEKSGKDKKGEEEEGGEECLSNAEPSCVTESKDATSSSTHNWEQSASLMAE</sequence>
<dbReference type="PANTHER" id="PTHR15949">
    <property type="entry name" value="TESTIS-EXPRESSED PROTEIN 264"/>
    <property type="match status" value="1"/>
</dbReference>
<dbReference type="SUPFAM" id="SSF55136">
    <property type="entry name" value="Probable bacterial effector-binding domain"/>
    <property type="match status" value="1"/>
</dbReference>
<name>A0A6A0H8A0_HYAAZ</name>
<protein>
    <submittedName>
        <fullName evidence="3">Uncharacterized protein</fullName>
    </submittedName>
</protein>
<evidence type="ECO:0000313" key="3">
    <source>
        <dbReference type="EMBL" id="KAA0201980.1"/>
    </source>
</evidence>
<dbReference type="GO" id="GO:0106300">
    <property type="term" value="P:protein-DNA covalent cross-linking repair"/>
    <property type="evidence" value="ECO:0007669"/>
    <property type="project" value="TreeGrafter"/>
</dbReference>
<gene>
    <name evidence="3" type="ORF">HAZT_HAZT007661</name>
</gene>
<evidence type="ECO:0000256" key="1">
    <source>
        <dbReference type="SAM" id="MobiDB-lite"/>
    </source>
</evidence>
<feature type="region of interest" description="Disordered" evidence="1">
    <location>
        <begin position="202"/>
        <end position="285"/>
    </location>
</feature>
<dbReference type="InterPro" id="IPR011256">
    <property type="entry name" value="Reg_factor_effector_dom_sf"/>
</dbReference>
<feature type="compositionally biased region" description="Acidic residues" evidence="1">
    <location>
        <begin position="204"/>
        <end position="236"/>
    </location>
</feature>
<evidence type="ECO:0000256" key="2">
    <source>
        <dbReference type="SAM" id="Phobius"/>
    </source>
</evidence>
<dbReference type="OrthoDB" id="2140079at2759"/>
<feature type="compositionally biased region" description="Polar residues" evidence="1">
    <location>
        <begin position="268"/>
        <end position="285"/>
    </location>
</feature>
<keyword evidence="2" id="KW-0472">Membrane</keyword>
<dbReference type="PANTHER" id="PTHR15949:SF3">
    <property type="entry name" value="TESTIS-EXPRESSED PROTEIN 264"/>
    <property type="match status" value="1"/>
</dbReference>
<reference evidence="3" key="1">
    <citation type="submission" date="2014-08" db="EMBL/GenBank/DDBJ databases">
        <authorList>
            <person name="Murali S."/>
            <person name="Richards S."/>
            <person name="Bandaranaike D."/>
            <person name="Bellair M."/>
            <person name="Blankenburg K."/>
            <person name="Chao H."/>
            <person name="Dinh H."/>
            <person name="Doddapaneni H."/>
            <person name="Dugan-Rocha S."/>
            <person name="Elkadiri S."/>
            <person name="Gnanaolivu R."/>
            <person name="Hughes D."/>
            <person name="Lee S."/>
            <person name="Li M."/>
            <person name="Ming W."/>
            <person name="Munidasa M."/>
            <person name="Muniz J."/>
            <person name="Nguyen L."/>
            <person name="Osuji N."/>
            <person name="Pu L.-L."/>
            <person name="Puazo M."/>
            <person name="Skinner E."/>
            <person name="Qu C."/>
            <person name="Quiroz J."/>
            <person name="Raj R."/>
            <person name="Weissenberger G."/>
            <person name="Xin Y."/>
            <person name="Zou X."/>
            <person name="Han Y."/>
            <person name="Worley K."/>
            <person name="Muzny D."/>
            <person name="Gibbs R."/>
        </authorList>
    </citation>
    <scope>NUCLEOTIDE SEQUENCE</scope>
    <source>
        <strain evidence="3">HAZT.00-mixed</strain>
        <tissue evidence="3">Whole organism</tissue>
    </source>
</reference>